<evidence type="ECO:0000259" key="6">
    <source>
        <dbReference type="Pfam" id="PF13427"/>
    </source>
</evidence>
<dbReference type="EMBL" id="DYYG01000005">
    <property type="protein sequence ID" value="HJE22280.1"/>
    <property type="molecule type" value="Genomic_DNA"/>
</dbReference>
<name>A0A921JD33_9HYPH</name>
<organism evidence="7 8">
    <name type="scientific">Methylorubrum populi</name>
    <dbReference type="NCBI Taxonomy" id="223967"/>
    <lineage>
        <taxon>Bacteria</taxon>
        <taxon>Pseudomonadati</taxon>
        <taxon>Pseudomonadota</taxon>
        <taxon>Alphaproteobacteria</taxon>
        <taxon>Hyphomicrobiales</taxon>
        <taxon>Methylobacteriaceae</taxon>
        <taxon>Methylorubrum</taxon>
    </lineage>
</organism>
<dbReference type="InterPro" id="IPR043519">
    <property type="entry name" value="NT_sf"/>
</dbReference>
<evidence type="ECO:0000256" key="3">
    <source>
        <dbReference type="ARBA" id="ARBA00035252"/>
    </source>
</evidence>
<comment type="catalytic activity">
    <reaction evidence="4">
        <text>streptomycin + ATP = 3''-O-adenylylstreptomycin + diphosphate</text>
        <dbReference type="Rhea" id="RHEA:20245"/>
        <dbReference type="ChEBI" id="CHEBI:30616"/>
        <dbReference type="ChEBI" id="CHEBI:33019"/>
        <dbReference type="ChEBI" id="CHEBI:58007"/>
        <dbReference type="ChEBI" id="CHEBI:58605"/>
        <dbReference type="EC" id="2.7.7.47"/>
    </reaction>
</comment>
<dbReference type="Pfam" id="PF13427">
    <property type="entry name" value="AadA_C"/>
    <property type="match status" value="1"/>
</dbReference>
<reference evidence="7" key="1">
    <citation type="journal article" date="2021" name="PeerJ">
        <title>Extensive microbial diversity within the chicken gut microbiome revealed by metagenomics and culture.</title>
        <authorList>
            <person name="Gilroy R."/>
            <person name="Ravi A."/>
            <person name="Getino M."/>
            <person name="Pursley I."/>
            <person name="Horton D.L."/>
            <person name="Alikhan N.F."/>
            <person name="Baker D."/>
            <person name="Gharbi K."/>
            <person name="Hall N."/>
            <person name="Watson M."/>
            <person name="Adriaenssens E.M."/>
            <person name="Foster-Nyarko E."/>
            <person name="Jarju S."/>
            <person name="Secka A."/>
            <person name="Antonio M."/>
            <person name="Oren A."/>
            <person name="Chaudhuri R.R."/>
            <person name="La Ragione R."/>
            <person name="Hildebrand F."/>
            <person name="Pallen M.J."/>
        </authorList>
    </citation>
    <scope>NUCLEOTIDE SEQUENCE</scope>
    <source>
        <strain evidence="7">316</strain>
    </source>
</reference>
<evidence type="ECO:0000256" key="2">
    <source>
        <dbReference type="ARBA" id="ARBA00035126"/>
    </source>
</evidence>
<reference evidence="7" key="2">
    <citation type="submission" date="2021-09" db="EMBL/GenBank/DDBJ databases">
        <authorList>
            <person name="Gilroy R."/>
        </authorList>
    </citation>
    <scope>NUCLEOTIDE SEQUENCE</scope>
    <source>
        <strain evidence="7">316</strain>
    </source>
</reference>
<dbReference type="EC" id="2.7.7.47" evidence="2"/>
<sequence>MSRRAPLRVDVARVIDRFLGLTASEGAPRLRGLYLVGSIALGDYRSGLSDIDFVALLDAEPTPEATEALARVHAALATAGGPPFDGFYIPAEALKRPPVSGAIVPFSLDGRFRSGEVCREVNPVVWRCLARSGRAILGPSPAALGIADSEEELRAYGLANLDTYWRRWIADCEAALDRKAEDEDCDAGALAWGVLGLSRSACTLATGRIVSKREAGRFALETLPEARHALVQEALAAHLGDVERVPQATIRAGLDTMRYLIDAAPGYQARPPAATSPDR</sequence>
<dbReference type="AlphaFoldDB" id="A0A921JD33"/>
<dbReference type="SUPFAM" id="SSF81301">
    <property type="entry name" value="Nucleotidyltransferase"/>
    <property type="match status" value="1"/>
</dbReference>
<evidence type="ECO:0000256" key="4">
    <source>
        <dbReference type="ARBA" id="ARBA00048566"/>
    </source>
</evidence>
<evidence type="ECO:0000313" key="8">
    <source>
        <dbReference type="Proteomes" id="UP000742631"/>
    </source>
</evidence>
<feature type="domain" description="Adenylyltransferase AadA C-terminal" evidence="6">
    <location>
        <begin position="193"/>
        <end position="243"/>
    </location>
</feature>
<dbReference type="InterPro" id="IPR002934">
    <property type="entry name" value="Polymerase_NTP_transf_dom"/>
</dbReference>
<dbReference type="GO" id="GO:0009012">
    <property type="term" value="F:aminoglycoside 3''-adenylyltransferase activity"/>
    <property type="evidence" value="ECO:0007669"/>
    <property type="project" value="UniProtKB-EC"/>
</dbReference>
<evidence type="ECO:0000313" key="7">
    <source>
        <dbReference type="EMBL" id="HJE22280.1"/>
    </source>
</evidence>
<accession>A0A921JD33</accession>
<keyword evidence="1" id="KW-0808">Transferase</keyword>
<evidence type="ECO:0000256" key="1">
    <source>
        <dbReference type="ARBA" id="ARBA00022679"/>
    </source>
</evidence>
<dbReference type="Pfam" id="PF01909">
    <property type="entry name" value="NTP_transf_2"/>
    <property type="match status" value="1"/>
</dbReference>
<proteinExistence type="predicted"/>
<dbReference type="Proteomes" id="UP000742631">
    <property type="component" value="Unassembled WGS sequence"/>
</dbReference>
<feature type="domain" description="Polymerase nucleotidyl transferase" evidence="5">
    <location>
        <begin position="32"/>
        <end position="62"/>
    </location>
</feature>
<evidence type="ECO:0000259" key="5">
    <source>
        <dbReference type="Pfam" id="PF01909"/>
    </source>
</evidence>
<comment type="caution">
    <text evidence="7">The sequence shown here is derived from an EMBL/GenBank/DDBJ whole genome shotgun (WGS) entry which is preliminary data.</text>
</comment>
<gene>
    <name evidence="7" type="ORF">K8W01_01285</name>
</gene>
<dbReference type="CDD" id="cd05403">
    <property type="entry name" value="NT_KNTase_like"/>
    <property type="match status" value="1"/>
</dbReference>
<protein>
    <recommendedName>
        <fullName evidence="3">Aminoglycoside (3'') (9) adenylyltransferase</fullName>
        <ecNumber evidence="2">2.7.7.47</ecNumber>
    </recommendedName>
</protein>
<dbReference type="InterPro" id="IPR025184">
    <property type="entry name" value="AadA_C"/>
</dbReference>